<reference evidence="2 3" key="1">
    <citation type="journal article" date="2008" name="PLoS ONE">
        <title>Environmental adaptation: genomic analysis of the piezotolerant and psychrotolerant deep-sea iron reducing bacterium Shewanella piezotolerans WP3.</title>
        <authorList>
            <person name="Wang F."/>
            <person name="Wang J."/>
            <person name="Jian H."/>
            <person name="Zhang B."/>
            <person name="Li S."/>
            <person name="Wang F."/>
            <person name="Zeng X."/>
            <person name="Gao L."/>
            <person name="Bartlett D.H."/>
            <person name="Yu J."/>
            <person name="Hu S."/>
            <person name="Xiao X."/>
        </authorList>
    </citation>
    <scope>NUCLEOTIDE SEQUENCE [LARGE SCALE GENOMIC DNA]</scope>
    <source>
        <strain evidence="3">WP3 / JCM 13877</strain>
    </source>
</reference>
<dbReference type="InterPro" id="IPR006597">
    <property type="entry name" value="Sel1-like"/>
</dbReference>
<dbReference type="PANTHER" id="PTHR11102:SF160">
    <property type="entry name" value="ERAD-ASSOCIATED E3 UBIQUITIN-PROTEIN LIGASE COMPONENT HRD3"/>
    <property type="match status" value="1"/>
</dbReference>
<dbReference type="RefSeq" id="WP_020910948.1">
    <property type="nucleotide sequence ID" value="NC_011566.1"/>
</dbReference>
<name>B8CIU3_SHEPW</name>
<organism evidence="2 3">
    <name type="scientific">Shewanella piezotolerans (strain WP3 / JCM 13877)</name>
    <dbReference type="NCBI Taxonomy" id="225849"/>
    <lineage>
        <taxon>Bacteria</taxon>
        <taxon>Pseudomonadati</taxon>
        <taxon>Pseudomonadota</taxon>
        <taxon>Gammaproteobacteria</taxon>
        <taxon>Alteromonadales</taxon>
        <taxon>Shewanellaceae</taxon>
        <taxon>Shewanella</taxon>
    </lineage>
</organism>
<feature type="chain" id="PRO_5002870185" evidence="1">
    <location>
        <begin position="25"/>
        <end position="260"/>
    </location>
</feature>
<dbReference type="eggNOG" id="COG0790">
    <property type="taxonomic scope" value="Bacteria"/>
</dbReference>
<sequence>MKFRPWILNTVVVFFITASTAVQAFSIPQPKGAEEASRVAHIQLKAAQGDFDAQYLLGLMYLSGRYVEQDQDTGMGWITAAAQQGHAKAQQTIADLAFEGSIVSRDLSTAKQWYTALSKQGNKWADFRLGFIYASGGEGVERNCGKAVEQFKLVGDEVSLGNVAWILATCPEAKYRDGDQALALSLSLLEANGKDPTNLDNLAAAYAELGNFDAAITTQQKAIEALTVTSDKSKTGEFMQRLEIYQNSEPYREVVPLIGK</sequence>
<dbReference type="InterPro" id="IPR011990">
    <property type="entry name" value="TPR-like_helical_dom_sf"/>
</dbReference>
<dbReference type="Proteomes" id="UP000000753">
    <property type="component" value="Chromosome"/>
</dbReference>
<protein>
    <submittedName>
        <fullName evidence="2">Sel1-like repeat protein</fullName>
    </submittedName>
</protein>
<dbReference type="STRING" id="225849.swp_0756"/>
<dbReference type="Pfam" id="PF08238">
    <property type="entry name" value="Sel1"/>
    <property type="match status" value="3"/>
</dbReference>
<keyword evidence="1" id="KW-0732">Signal</keyword>
<dbReference type="KEGG" id="swp:swp_0756"/>
<dbReference type="SMART" id="SM00671">
    <property type="entry name" value="SEL1"/>
    <property type="match status" value="3"/>
</dbReference>
<dbReference type="Gene3D" id="1.25.40.10">
    <property type="entry name" value="Tetratricopeptide repeat domain"/>
    <property type="match status" value="2"/>
</dbReference>
<dbReference type="SUPFAM" id="SSF81901">
    <property type="entry name" value="HCP-like"/>
    <property type="match status" value="1"/>
</dbReference>
<dbReference type="HOGENOM" id="CLU_1073228_0_0_6"/>
<dbReference type="PANTHER" id="PTHR11102">
    <property type="entry name" value="SEL-1-LIKE PROTEIN"/>
    <property type="match status" value="1"/>
</dbReference>
<dbReference type="AlphaFoldDB" id="B8CIU3"/>
<keyword evidence="3" id="KW-1185">Reference proteome</keyword>
<evidence type="ECO:0000256" key="1">
    <source>
        <dbReference type="SAM" id="SignalP"/>
    </source>
</evidence>
<evidence type="ECO:0000313" key="3">
    <source>
        <dbReference type="Proteomes" id="UP000000753"/>
    </source>
</evidence>
<dbReference type="EMBL" id="CP000472">
    <property type="protein sequence ID" value="ACJ27569.1"/>
    <property type="molecule type" value="Genomic_DNA"/>
</dbReference>
<accession>B8CIU3</accession>
<gene>
    <name evidence="2" type="ordered locus">swp_0756</name>
</gene>
<dbReference type="InterPro" id="IPR050767">
    <property type="entry name" value="Sel1_AlgK"/>
</dbReference>
<feature type="signal peptide" evidence="1">
    <location>
        <begin position="1"/>
        <end position="24"/>
    </location>
</feature>
<evidence type="ECO:0000313" key="2">
    <source>
        <dbReference type="EMBL" id="ACJ27569.1"/>
    </source>
</evidence>
<proteinExistence type="predicted"/>